<accession>A0A4Q1JVW9</accession>
<keyword evidence="2" id="KW-1003">Cell membrane</keyword>
<proteinExistence type="predicted"/>
<keyword evidence="3 6" id="KW-0812">Transmembrane</keyword>
<evidence type="ECO:0000313" key="8">
    <source>
        <dbReference type="EMBL" id="RXR06203.1"/>
    </source>
</evidence>
<keyword evidence="9" id="KW-1185">Reference proteome</keyword>
<dbReference type="InterPro" id="IPR023845">
    <property type="entry name" value="DUF3817_TM"/>
</dbReference>
<dbReference type="Pfam" id="PF12823">
    <property type="entry name" value="DUF3817"/>
    <property type="match status" value="1"/>
</dbReference>
<feature type="transmembrane region" description="Helical" evidence="6">
    <location>
        <begin position="36"/>
        <end position="58"/>
    </location>
</feature>
<comment type="caution">
    <text evidence="8">The sequence shown here is derived from an EMBL/GenBank/DDBJ whole genome shotgun (WGS) entry which is preliminary data.</text>
</comment>
<dbReference type="PANTHER" id="PTHR40077">
    <property type="entry name" value="MEMBRANE PROTEIN-RELATED"/>
    <property type="match status" value="1"/>
</dbReference>
<organism evidence="8 9">
    <name type="scientific">Pseudoxanthomonas composti</name>
    <dbReference type="NCBI Taxonomy" id="2137479"/>
    <lineage>
        <taxon>Bacteria</taxon>
        <taxon>Pseudomonadati</taxon>
        <taxon>Pseudomonadota</taxon>
        <taxon>Gammaproteobacteria</taxon>
        <taxon>Lysobacterales</taxon>
        <taxon>Lysobacteraceae</taxon>
        <taxon>Pseudoxanthomonas</taxon>
    </lineage>
</organism>
<evidence type="ECO:0000256" key="6">
    <source>
        <dbReference type="SAM" id="Phobius"/>
    </source>
</evidence>
<name>A0A4Q1JVW9_9GAMM</name>
<feature type="transmembrane region" description="Helical" evidence="6">
    <location>
        <begin position="65"/>
        <end position="83"/>
    </location>
</feature>
<evidence type="ECO:0000256" key="2">
    <source>
        <dbReference type="ARBA" id="ARBA00022475"/>
    </source>
</evidence>
<dbReference type="EMBL" id="SAWZ01000004">
    <property type="protein sequence ID" value="RXR06203.1"/>
    <property type="molecule type" value="Genomic_DNA"/>
</dbReference>
<comment type="subcellular location">
    <subcellularLocation>
        <location evidence="1">Cell membrane</location>
        <topology evidence="1">Multi-pass membrane protein</topology>
    </subcellularLocation>
</comment>
<protein>
    <submittedName>
        <fullName evidence="8">DUF3817 domain-containing protein</fullName>
    </submittedName>
</protein>
<gene>
    <name evidence="8" type="ORF">EPA99_09220</name>
</gene>
<sequence length="106" mass="11790">MIRFFRFIALIEGITTIGLFLIAMPLKYFWHNPVLVPPLGMAHGVAFIAYIAVMLVTLPMRGFGIVGWLRTALAALIPFGTFVNDPYLHRRQLAHAQAKAARLQAG</sequence>
<dbReference type="GO" id="GO:0005886">
    <property type="term" value="C:plasma membrane"/>
    <property type="evidence" value="ECO:0007669"/>
    <property type="project" value="UniProtKB-SubCell"/>
</dbReference>
<dbReference type="PANTHER" id="PTHR40077:SF1">
    <property type="entry name" value="MEMBRANE PROTEIN"/>
    <property type="match status" value="1"/>
</dbReference>
<keyword evidence="5 6" id="KW-0472">Membrane</keyword>
<dbReference type="NCBIfam" id="TIGR03954">
    <property type="entry name" value="integ_memb_HG"/>
    <property type="match status" value="1"/>
</dbReference>
<evidence type="ECO:0000256" key="1">
    <source>
        <dbReference type="ARBA" id="ARBA00004651"/>
    </source>
</evidence>
<dbReference type="OrthoDB" id="9342687at2"/>
<feature type="domain" description="DUF3817" evidence="7">
    <location>
        <begin position="3"/>
        <end position="89"/>
    </location>
</feature>
<evidence type="ECO:0000256" key="4">
    <source>
        <dbReference type="ARBA" id="ARBA00022989"/>
    </source>
</evidence>
<evidence type="ECO:0000256" key="3">
    <source>
        <dbReference type="ARBA" id="ARBA00022692"/>
    </source>
</evidence>
<dbReference type="AlphaFoldDB" id="A0A4Q1JVW9"/>
<keyword evidence="4 6" id="KW-1133">Transmembrane helix</keyword>
<reference evidence="8 9" key="1">
    <citation type="submission" date="2019-01" db="EMBL/GenBank/DDBJ databases">
        <title>Pseudoxanthomonas composti sp. nov., isolated from compost.</title>
        <authorList>
            <person name="Yang G."/>
        </authorList>
    </citation>
    <scope>NUCLEOTIDE SEQUENCE [LARGE SCALE GENOMIC DNA]</scope>
    <source>
        <strain evidence="8 9">GSS15</strain>
    </source>
</reference>
<evidence type="ECO:0000313" key="9">
    <source>
        <dbReference type="Proteomes" id="UP000289784"/>
    </source>
</evidence>
<feature type="transmembrane region" description="Helical" evidence="6">
    <location>
        <begin position="7"/>
        <end position="30"/>
    </location>
</feature>
<evidence type="ECO:0000256" key="5">
    <source>
        <dbReference type="ARBA" id="ARBA00023136"/>
    </source>
</evidence>
<evidence type="ECO:0000259" key="7">
    <source>
        <dbReference type="Pfam" id="PF12823"/>
    </source>
</evidence>
<dbReference type="Proteomes" id="UP000289784">
    <property type="component" value="Unassembled WGS sequence"/>
</dbReference>